<sequence length="118" mass="12812">MRRFVSAYGWMMVAALLLGGCDEEQRVVNNEPDDDEAITIAWAYVTARNWQEPAIDAGATAEVQRVTVDDDYELLDDAYAGTEALAVSFEVDPNSSVGVPTILIAPETNTVVGYLPAE</sequence>
<name>A0ABY5FQD5_9BACL</name>
<evidence type="ECO:0000313" key="2">
    <source>
        <dbReference type="Proteomes" id="UP001060325"/>
    </source>
</evidence>
<organism evidence="1 2">
    <name type="scientific">Exiguobacterium aurantiacum</name>
    <dbReference type="NCBI Taxonomy" id="33987"/>
    <lineage>
        <taxon>Bacteria</taxon>
        <taxon>Bacillati</taxon>
        <taxon>Bacillota</taxon>
        <taxon>Bacilli</taxon>
        <taxon>Bacillales</taxon>
        <taxon>Bacillales Family XII. Incertae Sedis</taxon>
        <taxon>Exiguobacterium</taxon>
    </lineage>
</organism>
<protein>
    <submittedName>
        <fullName evidence="1">Uncharacterized protein</fullName>
    </submittedName>
</protein>
<gene>
    <name evidence="1" type="ORF">NMQ00_04770</name>
</gene>
<evidence type="ECO:0000313" key="1">
    <source>
        <dbReference type="EMBL" id="UTT43820.1"/>
    </source>
</evidence>
<dbReference type="Proteomes" id="UP001060325">
    <property type="component" value="Chromosome"/>
</dbReference>
<dbReference type="EMBL" id="CP101462">
    <property type="protein sequence ID" value="UTT43820.1"/>
    <property type="molecule type" value="Genomic_DNA"/>
</dbReference>
<proteinExistence type="predicted"/>
<dbReference type="RefSeq" id="WP_255178171.1">
    <property type="nucleotide sequence ID" value="NZ_CP101462.1"/>
</dbReference>
<accession>A0ABY5FQD5</accession>
<dbReference type="PROSITE" id="PS51257">
    <property type="entry name" value="PROKAR_LIPOPROTEIN"/>
    <property type="match status" value="1"/>
</dbReference>
<keyword evidence="2" id="KW-1185">Reference proteome</keyword>
<reference evidence="1" key="1">
    <citation type="submission" date="2022-07" db="EMBL/GenBank/DDBJ databases">
        <title>Complete genome of CX2.</title>
        <authorList>
            <person name="Cao G."/>
        </authorList>
    </citation>
    <scope>NUCLEOTIDE SEQUENCE</scope>
    <source>
        <strain evidence="1">CX2</strain>
    </source>
</reference>